<proteinExistence type="predicted"/>
<feature type="transmembrane region" description="Helical" evidence="2">
    <location>
        <begin position="268"/>
        <end position="289"/>
    </location>
</feature>
<evidence type="ECO:0000313" key="3">
    <source>
        <dbReference type="EMBL" id="TWF95317.1"/>
    </source>
</evidence>
<evidence type="ECO:0000256" key="1">
    <source>
        <dbReference type="SAM" id="MobiDB-lite"/>
    </source>
</evidence>
<name>A0A561U7I0_9PSEU</name>
<dbReference type="EMBL" id="VIWX01000002">
    <property type="protein sequence ID" value="TWF95317.1"/>
    <property type="molecule type" value="Genomic_DNA"/>
</dbReference>
<keyword evidence="2" id="KW-0472">Membrane</keyword>
<evidence type="ECO:0000256" key="2">
    <source>
        <dbReference type="SAM" id="Phobius"/>
    </source>
</evidence>
<feature type="compositionally biased region" description="Basic and acidic residues" evidence="1">
    <location>
        <begin position="26"/>
        <end position="49"/>
    </location>
</feature>
<keyword evidence="2" id="KW-1133">Transmembrane helix</keyword>
<dbReference type="RefSeq" id="WP_246110223.1">
    <property type="nucleotide sequence ID" value="NZ_VIWX01000002.1"/>
</dbReference>
<dbReference type="AlphaFoldDB" id="A0A561U7I0"/>
<comment type="caution">
    <text evidence="3">The sequence shown here is derived from an EMBL/GenBank/DDBJ whole genome shotgun (WGS) entry which is preliminary data.</text>
</comment>
<dbReference type="Proteomes" id="UP000316184">
    <property type="component" value="Unassembled WGS sequence"/>
</dbReference>
<protein>
    <submittedName>
        <fullName evidence="3">Uncharacterized protein</fullName>
    </submittedName>
</protein>
<feature type="transmembrane region" description="Helical" evidence="2">
    <location>
        <begin position="357"/>
        <end position="376"/>
    </location>
</feature>
<gene>
    <name evidence="3" type="ORF">FHU35_12311</name>
</gene>
<feature type="region of interest" description="Disordered" evidence="1">
    <location>
        <begin position="1"/>
        <end position="61"/>
    </location>
</feature>
<reference evidence="3 4" key="1">
    <citation type="submission" date="2019-06" db="EMBL/GenBank/DDBJ databases">
        <title>Sequencing the genomes of 1000 actinobacteria strains.</title>
        <authorList>
            <person name="Klenk H.-P."/>
        </authorList>
    </citation>
    <scope>NUCLEOTIDE SEQUENCE [LARGE SCALE GENOMIC DNA]</scope>
    <source>
        <strain evidence="3 4">DSM 46699</strain>
    </source>
</reference>
<organism evidence="3 4">
    <name type="scientific">Saccharopolyspora dendranthemae</name>
    <dbReference type="NCBI Taxonomy" id="1181886"/>
    <lineage>
        <taxon>Bacteria</taxon>
        <taxon>Bacillati</taxon>
        <taxon>Actinomycetota</taxon>
        <taxon>Actinomycetes</taxon>
        <taxon>Pseudonocardiales</taxon>
        <taxon>Pseudonocardiaceae</taxon>
        <taxon>Saccharopolyspora</taxon>
    </lineage>
</organism>
<evidence type="ECO:0000313" key="4">
    <source>
        <dbReference type="Proteomes" id="UP000316184"/>
    </source>
</evidence>
<keyword evidence="4" id="KW-1185">Reference proteome</keyword>
<sequence>MSEQDRGDVSGEAGDPGGEEHDESSEDQREAEQLAERGEPESRAPDRRLGLIADPDMPEQVSRRLARDLPDMLSDDELSWAVEVDVDPVTAGRHNTRDILASTRERMDRHNWDHAICLTDLPVRANGRPVVAEADPDRHVAVVSLPALGGTQVYRRSRQVMLQMVDELTGRSGGGSNRYGLDSKLTRLFAPVQRHENTGEQEVDVRYTTTRKRGRLRLLTGMVRSNQPAQLVFGLRSALAAAVATSAFGLSSSTIWQIGDQLGAFRQVLAGVLSVALLVGWLIAAHGLWEKRRNNSANDREQALLYNTSTIATLTIGIGVMYIGLFVVNLAVALFIVPPNLLASSLGHPADFTRYLALAWGFTTMGVIAGALGSSLESDQAVRQAAYGYREEQRRNEQEH</sequence>
<feature type="transmembrane region" description="Helical" evidence="2">
    <location>
        <begin position="310"/>
        <end position="337"/>
    </location>
</feature>
<accession>A0A561U7I0</accession>
<keyword evidence="2" id="KW-0812">Transmembrane</keyword>